<name>A0AAV4RIM0_9ARAC</name>
<feature type="compositionally biased region" description="Pro residues" evidence="1">
    <location>
        <begin position="180"/>
        <end position="191"/>
    </location>
</feature>
<protein>
    <recommendedName>
        <fullName evidence="4">4Fe-4S ferredoxin-type domain-containing protein</fullName>
    </recommendedName>
</protein>
<reference evidence="2 3" key="1">
    <citation type="submission" date="2021-06" db="EMBL/GenBank/DDBJ databases">
        <title>Caerostris darwini draft genome.</title>
        <authorList>
            <person name="Kono N."/>
            <person name="Arakawa K."/>
        </authorList>
    </citation>
    <scope>NUCLEOTIDE SEQUENCE [LARGE SCALE GENOMIC DNA]</scope>
</reference>
<dbReference type="EMBL" id="BPLQ01006253">
    <property type="protein sequence ID" value="GIY21157.1"/>
    <property type="molecule type" value="Genomic_DNA"/>
</dbReference>
<accession>A0AAV4RIM0</accession>
<gene>
    <name evidence="2" type="ORF">CDAR_478311</name>
</gene>
<evidence type="ECO:0008006" key="4">
    <source>
        <dbReference type="Google" id="ProtNLM"/>
    </source>
</evidence>
<evidence type="ECO:0000313" key="2">
    <source>
        <dbReference type="EMBL" id="GIY21157.1"/>
    </source>
</evidence>
<sequence length="191" mass="20436">MIVGKLCISDYLLVSNQQTSLEGLIDSKEEEEDDSSPTTFSHRVLHSSSLQDCWKSCVGLCPSPIVDLQQQIDTGATRVFTATSGIRAISKQAWRDLSTPKKKITPAQPLLTNGCYIPPHSRAGEKCVGPCPSPIVVLRQQIDEGAIRVFTATFGIGGIDSGKHGMTTGRPKSTLNSAASPPPFKADFPPG</sequence>
<keyword evidence="3" id="KW-1185">Reference proteome</keyword>
<organism evidence="2 3">
    <name type="scientific">Caerostris darwini</name>
    <dbReference type="NCBI Taxonomy" id="1538125"/>
    <lineage>
        <taxon>Eukaryota</taxon>
        <taxon>Metazoa</taxon>
        <taxon>Ecdysozoa</taxon>
        <taxon>Arthropoda</taxon>
        <taxon>Chelicerata</taxon>
        <taxon>Arachnida</taxon>
        <taxon>Araneae</taxon>
        <taxon>Araneomorphae</taxon>
        <taxon>Entelegynae</taxon>
        <taxon>Araneoidea</taxon>
        <taxon>Araneidae</taxon>
        <taxon>Caerostris</taxon>
    </lineage>
</organism>
<evidence type="ECO:0000313" key="3">
    <source>
        <dbReference type="Proteomes" id="UP001054837"/>
    </source>
</evidence>
<feature type="compositionally biased region" description="Polar residues" evidence="1">
    <location>
        <begin position="170"/>
        <end position="179"/>
    </location>
</feature>
<proteinExistence type="predicted"/>
<comment type="caution">
    <text evidence="2">The sequence shown here is derived from an EMBL/GenBank/DDBJ whole genome shotgun (WGS) entry which is preliminary data.</text>
</comment>
<dbReference type="AlphaFoldDB" id="A0AAV4RIM0"/>
<dbReference type="Proteomes" id="UP001054837">
    <property type="component" value="Unassembled WGS sequence"/>
</dbReference>
<evidence type="ECO:0000256" key="1">
    <source>
        <dbReference type="SAM" id="MobiDB-lite"/>
    </source>
</evidence>
<feature type="region of interest" description="Disordered" evidence="1">
    <location>
        <begin position="162"/>
        <end position="191"/>
    </location>
</feature>